<dbReference type="KEGG" id="palo:E6C60_1129"/>
<dbReference type="PANTHER" id="PTHR43166">
    <property type="entry name" value="AMINO ACID IMPORT ATP-BINDING PROTEIN"/>
    <property type="match status" value="1"/>
</dbReference>
<keyword evidence="11" id="KW-1185">Reference proteome</keyword>
<dbReference type="Pfam" id="PF00005">
    <property type="entry name" value="ABC_tran"/>
    <property type="match status" value="1"/>
</dbReference>
<organism evidence="10 11">
    <name type="scientific">Paenibacillus algicola</name>
    <dbReference type="NCBI Taxonomy" id="2565926"/>
    <lineage>
        <taxon>Bacteria</taxon>
        <taxon>Bacillati</taxon>
        <taxon>Bacillota</taxon>
        <taxon>Bacilli</taxon>
        <taxon>Bacillales</taxon>
        <taxon>Paenibacillaceae</taxon>
        <taxon>Paenibacillus</taxon>
    </lineage>
</organism>
<evidence type="ECO:0000256" key="5">
    <source>
        <dbReference type="ARBA" id="ARBA00022840"/>
    </source>
</evidence>
<keyword evidence="7" id="KW-0029">Amino-acid transport</keyword>
<proteinExistence type="inferred from homology"/>
<keyword evidence="6" id="KW-1278">Translocase</keyword>
<keyword evidence="3" id="KW-1003">Cell membrane</keyword>
<keyword evidence="8" id="KW-0472">Membrane</keyword>
<dbReference type="GO" id="GO:0005524">
    <property type="term" value="F:ATP binding"/>
    <property type="evidence" value="ECO:0007669"/>
    <property type="project" value="UniProtKB-KW"/>
</dbReference>
<evidence type="ECO:0000313" key="10">
    <source>
        <dbReference type="EMBL" id="QCT01847.1"/>
    </source>
</evidence>
<keyword evidence="2" id="KW-0813">Transport</keyword>
<dbReference type="PROSITE" id="PS50893">
    <property type="entry name" value="ABC_TRANSPORTER_2"/>
    <property type="match status" value="1"/>
</dbReference>
<dbReference type="InterPro" id="IPR017871">
    <property type="entry name" value="ABC_transporter-like_CS"/>
</dbReference>
<dbReference type="GO" id="GO:0016887">
    <property type="term" value="F:ATP hydrolysis activity"/>
    <property type="evidence" value="ECO:0007669"/>
    <property type="project" value="InterPro"/>
</dbReference>
<evidence type="ECO:0000313" key="11">
    <source>
        <dbReference type="Proteomes" id="UP000300879"/>
    </source>
</evidence>
<dbReference type="SUPFAM" id="SSF52540">
    <property type="entry name" value="P-loop containing nucleoside triphosphate hydrolases"/>
    <property type="match status" value="1"/>
</dbReference>
<accession>A0A4P8XH43</accession>
<dbReference type="InterPro" id="IPR003439">
    <property type="entry name" value="ABC_transporter-like_ATP-bd"/>
</dbReference>
<dbReference type="PANTHER" id="PTHR43166:SF30">
    <property type="entry name" value="METHIONINE IMPORT ATP-BINDING PROTEIN METN"/>
    <property type="match status" value="1"/>
</dbReference>
<evidence type="ECO:0000256" key="6">
    <source>
        <dbReference type="ARBA" id="ARBA00022967"/>
    </source>
</evidence>
<dbReference type="Gene3D" id="3.40.50.300">
    <property type="entry name" value="P-loop containing nucleotide triphosphate hydrolases"/>
    <property type="match status" value="1"/>
</dbReference>
<dbReference type="PROSITE" id="PS00211">
    <property type="entry name" value="ABC_TRANSPORTER_1"/>
    <property type="match status" value="1"/>
</dbReference>
<gene>
    <name evidence="10" type="ORF">E6C60_1129</name>
</gene>
<evidence type="ECO:0000256" key="1">
    <source>
        <dbReference type="ARBA" id="ARBA00005417"/>
    </source>
</evidence>
<dbReference type="InterPro" id="IPR027417">
    <property type="entry name" value="P-loop_NTPase"/>
</dbReference>
<dbReference type="Proteomes" id="UP000300879">
    <property type="component" value="Chromosome"/>
</dbReference>
<evidence type="ECO:0000256" key="7">
    <source>
        <dbReference type="ARBA" id="ARBA00022970"/>
    </source>
</evidence>
<feature type="domain" description="ABC transporter" evidence="9">
    <location>
        <begin position="2"/>
        <end position="229"/>
    </location>
</feature>
<dbReference type="InterPro" id="IPR003593">
    <property type="entry name" value="AAA+_ATPase"/>
</dbReference>
<evidence type="ECO:0000256" key="4">
    <source>
        <dbReference type="ARBA" id="ARBA00022741"/>
    </source>
</evidence>
<dbReference type="FunFam" id="3.40.50.300:FF:000056">
    <property type="entry name" value="Cell division ATP-binding protein FtsE"/>
    <property type="match status" value="1"/>
</dbReference>
<evidence type="ECO:0000256" key="3">
    <source>
        <dbReference type="ARBA" id="ARBA00022475"/>
    </source>
</evidence>
<dbReference type="RefSeq" id="WP_138224901.1">
    <property type="nucleotide sequence ID" value="NZ_CP040396.1"/>
</dbReference>
<evidence type="ECO:0000259" key="9">
    <source>
        <dbReference type="PROSITE" id="PS50893"/>
    </source>
</evidence>
<dbReference type="EMBL" id="CP040396">
    <property type="protein sequence ID" value="QCT01847.1"/>
    <property type="molecule type" value="Genomic_DNA"/>
</dbReference>
<protein>
    <submittedName>
        <fullName evidence="10">ABC transporter, ATP-binding protein</fullName>
    </submittedName>
</protein>
<name>A0A4P8XH43_9BACL</name>
<keyword evidence="5 10" id="KW-0067">ATP-binding</keyword>
<sequence length="229" mass="25116">MISLQEVSRSFTQGDSRLQAVDRVTLEIAAGEIHGIMGASGAGKSTLLRMINLLERPDAGKVFVGGQELTVLSASALRQARRSIGMIFQHFNLVGNRTVEGNVGMPLELSGVRRPERQQRTEELLRYVGLLEKKHQYPASLSGGQKQRVAIARALISRPKVLLCDEPTSALDERTASSILELLKEVHASGVTIVMVTHERSVIDRMCSHVSVMEHGRILLTAPVKESYP</sequence>
<dbReference type="InterPro" id="IPR050086">
    <property type="entry name" value="MetN_ABC_transporter-like"/>
</dbReference>
<evidence type="ECO:0000256" key="2">
    <source>
        <dbReference type="ARBA" id="ARBA00022448"/>
    </source>
</evidence>
<reference evidence="10 11" key="1">
    <citation type="submission" date="2019-05" db="EMBL/GenBank/DDBJ databases">
        <authorList>
            <person name="Chen C."/>
        </authorList>
    </citation>
    <scope>NUCLEOTIDE SEQUENCE [LARGE SCALE GENOMIC DNA]</scope>
    <source>
        <strain evidence="10 11">HB172198</strain>
    </source>
</reference>
<dbReference type="AlphaFoldDB" id="A0A4P8XH43"/>
<evidence type="ECO:0000256" key="8">
    <source>
        <dbReference type="ARBA" id="ARBA00023136"/>
    </source>
</evidence>
<dbReference type="OrthoDB" id="9802264at2"/>
<comment type="similarity">
    <text evidence="1">Belongs to the ABC transporter superfamily.</text>
</comment>
<dbReference type="GO" id="GO:0005886">
    <property type="term" value="C:plasma membrane"/>
    <property type="evidence" value="ECO:0007669"/>
    <property type="project" value="UniProtKB-ARBA"/>
</dbReference>
<dbReference type="GO" id="GO:0006865">
    <property type="term" value="P:amino acid transport"/>
    <property type="evidence" value="ECO:0007669"/>
    <property type="project" value="UniProtKB-KW"/>
</dbReference>
<dbReference type="SMART" id="SM00382">
    <property type="entry name" value="AAA"/>
    <property type="match status" value="1"/>
</dbReference>
<keyword evidence="4" id="KW-0547">Nucleotide-binding</keyword>